<evidence type="ECO:0000313" key="1">
    <source>
        <dbReference type="EMBL" id="KAG7519324.1"/>
    </source>
</evidence>
<dbReference type="AlphaFoldDB" id="A0AAV6SP72"/>
<proteinExistence type="predicted"/>
<reference evidence="1 2" key="1">
    <citation type="journal article" date="2021" name="Sci. Rep.">
        <title>Chromosome anchoring in Senegalese sole (Solea senegalensis) reveals sex-associated markers and genome rearrangements in flatfish.</title>
        <authorList>
            <person name="Guerrero-Cozar I."/>
            <person name="Gomez-Garrido J."/>
            <person name="Berbel C."/>
            <person name="Martinez-Blanch J.F."/>
            <person name="Alioto T."/>
            <person name="Claros M.G."/>
            <person name="Gagnaire P.A."/>
            <person name="Manchado M."/>
        </authorList>
    </citation>
    <scope>NUCLEOTIDE SEQUENCE [LARGE SCALE GENOMIC DNA]</scope>
    <source>
        <strain evidence="1">Sse05_10M</strain>
    </source>
</reference>
<accession>A0AAV6SP72</accession>
<protein>
    <submittedName>
        <fullName evidence="1">Uncharacterized protein</fullName>
    </submittedName>
</protein>
<sequence>MEQRRVRTELFKVSVQTLLQSSGRQPMMDGAVPLQNSVVSELCCLRTLLSQNSAETTATSR</sequence>
<feature type="non-terminal residue" evidence="1">
    <location>
        <position position="61"/>
    </location>
</feature>
<keyword evidence="2" id="KW-1185">Reference proteome</keyword>
<evidence type="ECO:0000313" key="2">
    <source>
        <dbReference type="Proteomes" id="UP000693946"/>
    </source>
</evidence>
<dbReference type="EMBL" id="JAGKHQ010000003">
    <property type="protein sequence ID" value="KAG7519324.1"/>
    <property type="molecule type" value="Genomic_DNA"/>
</dbReference>
<organism evidence="1 2">
    <name type="scientific">Solea senegalensis</name>
    <name type="common">Senegalese sole</name>
    <dbReference type="NCBI Taxonomy" id="28829"/>
    <lineage>
        <taxon>Eukaryota</taxon>
        <taxon>Metazoa</taxon>
        <taxon>Chordata</taxon>
        <taxon>Craniata</taxon>
        <taxon>Vertebrata</taxon>
        <taxon>Euteleostomi</taxon>
        <taxon>Actinopterygii</taxon>
        <taxon>Neopterygii</taxon>
        <taxon>Teleostei</taxon>
        <taxon>Neoteleostei</taxon>
        <taxon>Acanthomorphata</taxon>
        <taxon>Carangaria</taxon>
        <taxon>Pleuronectiformes</taxon>
        <taxon>Pleuronectoidei</taxon>
        <taxon>Soleidae</taxon>
        <taxon>Solea</taxon>
    </lineage>
</organism>
<name>A0AAV6SP72_SOLSE</name>
<gene>
    <name evidence="1" type="ORF">JOB18_006100</name>
</gene>
<dbReference type="Proteomes" id="UP000693946">
    <property type="component" value="Linkage Group LG11"/>
</dbReference>
<comment type="caution">
    <text evidence="1">The sequence shown here is derived from an EMBL/GenBank/DDBJ whole genome shotgun (WGS) entry which is preliminary data.</text>
</comment>